<evidence type="ECO:0000313" key="5">
    <source>
        <dbReference type="Proteomes" id="UP001515683"/>
    </source>
</evidence>
<dbReference type="EMBL" id="VWXF01000005">
    <property type="protein sequence ID" value="NIF22811.1"/>
    <property type="molecule type" value="Genomic_DNA"/>
</dbReference>
<dbReference type="InterPro" id="IPR046459">
    <property type="entry name" value="Caps_syn_GfcC_N"/>
</dbReference>
<keyword evidence="5" id="KW-1185">Reference proteome</keyword>
<dbReference type="Gene3D" id="3.10.560.10">
    <property type="entry name" value="Outer membrane lipoprotein wza domain like"/>
    <property type="match status" value="1"/>
</dbReference>
<feature type="signal peptide" evidence="1">
    <location>
        <begin position="1"/>
        <end position="19"/>
    </location>
</feature>
<feature type="domain" description="Capsule biosynthesis GfcC-like C-terminal" evidence="2">
    <location>
        <begin position="152"/>
        <end position="240"/>
    </location>
</feature>
<accession>A0ABX0REV4</accession>
<dbReference type="Gene3D" id="3.10.20.700">
    <property type="match status" value="1"/>
</dbReference>
<dbReference type="Pfam" id="PF06251">
    <property type="entry name" value="Caps_syn_GfcC_C"/>
    <property type="match status" value="1"/>
</dbReference>
<dbReference type="InterPro" id="IPR010425">
    <property type="entry name" value="Caps_synth_GfcC-like_C"/>
</dbReference>
<dbReference type="Proteomes" id="UP001515683">
    <property type="component" value="Unassembled WGS sequence"/>
</dbReference>
<dbReference type="RefSeq" id="WP_167015655.1">
    <property type="nucleotide sequence ID" value="NZ_VWXF01000005.1"/>
</dbReference>
<feature type="domain" description="Capsule biosynthesis GfcC-like N-terminal" evidence="3">
    <location>
        <begin position="27"/>
        <end position="137"/>
    </location>
</feature>
<organism evidence="4 5">
    <name type="scientific">Candidatus Pantoea multigeneris</name>
    <dbReference type="NCBI Taxonomy" id="2608357"/>
    <lineage>
        <taxon>Bacteria</taxon>
        <taxon>Pseudomonadati</taxon>
        <taxon>Pseudomonadota</taxon>
        <taxon>Gammaproteobacteria</taxon>
        <taxon>Enterobacterales</taxon>
        <taxon>Erwiniaceae</taxon>
        <taxon>Pantoea</taxon>
    </lineage>
</organism>
<keyword evidence="1" id="KW-0732">Signal</keyword>
<evidence type="ECO:0000259" key="3">
    <source>
        <dbReference type="Pfam" id="PF20616"/>
    </source>
</evidence>
<name>A0ABX0REV4_9GAMM</name>
<comment type="caution">
    <text evidence="4">The sequence shown here is derived from an EMBL/GenBank/DDBJ whole genome shotgun (WGS) entry which is preliminary data.</text>
</comment>
<dbReference type="Pfam" id="PF20616">
    <property type="entry name" value="Caps_syn_GfcC_N"/>
    <property type="match status" value="1"/>
</dbReference>
<evidence type="ECO:0000256" key="1">
    <source>
        <dbReference type="SAM" id="SignalP"/>
    </source>
</evidence>
<protein>
    <recommendedName>
        <fullName evidence="6">Capsule biosynthesis GfcC family protein</fullName>
    </recommendedName>
</protein>
<reference evidence="4 5" key="1">
    <citation type="journal article" date="2019" name="bioRxiv">
        <title>Bacteria contribute to plant secondary compound degradation in a generalist herbivore system.</title>
        <authorList>
            <person name="Francoeur C.B."/>
            <person name="Khadempour L."/>
            <person name="Moreira-Soto R.D."/>
            <person name="Gotting K."/>
            <person name="Book A.J."/>
            <person name="Pinto-Tomas A.A."/>
            <person name="Keefover-Ring K."/>
            <person name="Currie C.R."/>
        </authorList>
    </citation>
    <scope>NUCLEOTIDE SEQUENCE [LARGE SCALE GENOMIC DNA]</scope>
    <source>
        <strain evidence="4">Acro-835</strain>
    </source>
</reference>
<evidence type="ECO:0000259" key="2">
    <source>
        <dbReference type="Pfam" id="PF06251"/>
    </source>
</evidence>
<feature type="chain" id="PRO_5046639206" description="Capsule biosynthesis GfcC family protein" evidence="1">
    <location>
        <begin position="20"/>
        <end position="241"/>
    </location>
</feature>
<proteinExistence type="predicted"/>
<evidence type="ECO:0000313" key="4">
    <source>
        <dbReference type="EMBL" id="NIF22811.1"/>
    </source>
</evidence>
<sequence length="241" mass="26749">MMIKTLIASLMLCVGTAYASAEIQIHQQPVLQLSHINDLAQLVTQPALQQNWWPGTVIADPARGLVARQQYQQTLEQIQHWQRNSSANYAETAQALLRQLGQIRVTGRLFTSLDPDTVRLYPAADRTLAGKYDLYPAHQPDTILLLGAVDGAGAIPWQPGYSVRQYLAHHATLAGADKSYATVIAPDGSTEQVPIAYWNHRHVEVMPGSILWLGIDPWHLSGEDRSLNQHIVSLLTKRIPD</sequence>
<evidence type="ECO:0008006" key="6">
    <source>
        <dbReference type="Google" id="ProtNLM"/>
    </source>
</evidence>
<gene>
    <name evidence="4" type="ORF">F3J40_14530</name>
</gene>